<keyword evidence="2" id="KW-0732">Signal</keyword>
<gene>
    <name evidence="3" type="ORF">CYMTET_5684</name>
</gene>
<feature type="chain" id="PRO_5042241282" evidence="2">
    <location>
        <begin position="32"/>
        <end position="447"/>
    </location>
</feature>
<evidence type="ECO:0000313" key="4">
    <source>
        <dbReference type="Proteomes" id="UP001190700"/>
    </source>
</evidence>
<proteinExistence type="predicted"/>
<comment type="caution">
    <text evidence="3">The sequence shown here is derived from an EMBL/GenBank/DDBJ whole genome shotgun (WGS) entry which is preliminary data.</text>
</comment>
<feature type="signal peptide" evidence="2">
    <location>
        <begin position="1"/>
        <end position="31"/>
    </location>
</feature>
<dbReference type="AlphaFoldDB" id="A0AAE0GYX5"/>
<keyword evidence="4" id="KW-1185">Reference proteome</keyword>
<evidence type="ECO:0000256" key="1">
    <source>
        <dbReference type="SAM" id="MobiDB-lite"/>
    </source>
</evidence>
<evidence type="ECO:0000256" key="2">
    <source>
        <dbReference type="SAM" id="SignalP"/>
    </source>
</evidence>
<name>A0AAE0GYX5_9CHLO</name>
<dbReference type="Proteomes" id="UP001190700">
    <property type="component" value="Unassembled WGS sequence"/>
</dbReference>
<sequence>MGAPVANSSMAIFMATLLFSTLELMFDPTSPATDWLEASAEANPHDAEEHSRRRGDHGPVHRCPVDKTFYAAVVNRLMITDQRAADDLNTILLWTRQCYESNVKTGVANGFSAAKLAETDDEEKSTLSELTSIILDLKRQVGRGMLLELLLPGMPSLLRLLPKLLRLSSDSHDVSAGGASDPDFVTANDFEARKKKMEDQFLQSVIGSSINKEEHESLVATHISDKWITLLNLATASKNDLKELTQFPVQGKSVKSSAWYANDLRDVTTAAIANELDQLQDNSAQSRGFEKEMMYAQKSLRLLHPDLGHEWRVEALNLKNLPTEMQPLCNLESIYDALGYFHFDVRYMFFALDMAKKAVALLDRTERKQHYAKYGIVCKDKYLAPIEFKNFCRRLGFIRDVIEEAKNMFTYLVVGWAKYPDWHDKQESVNEMFENDTDTYLMVANDE</sequence>
<reference evidence="3 4" key="1">
    <citation type="journal article" date="2015" name="Genome Biol. Evol.">
        <title>Comparative Genomics of a Bacterivorous Green Alga Reveals Evolutionary Causalities and Consequences of Phago-Mixotrophic Mode of Nutrition.</title>
        <authorList>
            <person name="Burns J.A."/>
            <person name="Paasch A."/>
            <person name="Narechania A."/>
            <person name="Kim E."/>
        </authorList>
    </citation>
    <scope>NUCLEOTIDE SEQUENCE [LARGE SCALE GENOMIC DNA]</scope>
    <source>
        <strain evidence="3 4">PLY_AMNH</strain>
    </source>
</reference>
<dbReference type="EMBL" id="LGRX02001130">
    <property type="protein sequence ID" value="KAK3286782.1"/>
    <property type="molecule type" value="Genomic_DNA"/>
</dbReference>
<protein>
    <submittedName>
        <fullName evidence="3">Uncharacterized protein</fullName>
    </submittedName>
</protein>
<feature type="compositionally biased region" description="Basic and acidic residues" evidence="1">
    <location>
        <begin position="43"/>
        <end position="58"/>
    </location>
</feature>
<evidence type="ECO:0000313" key="3">
    <source>
        <dbReference type="EMBL" id="KAK3286782.1"/>
    </source>
</evidence>
<feature type="non-terminal residue" evidence="3">
    <location>
        <position position="447"/>
    </location>
</feature>
<organism evidence="3 4">
    <name type="scientific">Cymbomonas tetramitiformis</name>
    <dbReference type="NCBI Taxonomy" id="36881"/>
    <lineage>
        <taxon>Eukaryota</taxon>
        <taxon>Viridiplantae</taxon>
        <taxon>Chlorophyta</taxon>
        <taxon>Pyramimonadophyceae</taxon>
        <taxon>Pyramimonadales</taxon>
        <taxon>Pyramimonadaceae</taxon>
        <taxon>Cymbomonas</taxon>
    </lineage>
</organism>
<feature type="region of interest" description="Disordered" evidence="1">
    <location>
        <begin position="39"/>
        <end position="58"/>
    </location>
</feature>
<accession>A0AAE0GYX5</accession>